<accession>A0ABR0KBH8</accession>
<dbReference type="InterPro" id="IPR036864">
    <property type="entry name" value="Zn2-C6_fun-type_DNA-bd_sf"/>
</dbReference>
<dbReference type="Gene3D" id="4.10.240.10">
    <property type="entry name" value="Zn(2)-C6 fungal-type DNA-binding domain"/>
    <property type="match status" value="1"/>
</dbReference>
<evidence type="ECO:0000256" key="1">
    <source>
        <dbReference type="ARBA" id="ARBA00022723"/>
    </source>
</evidence>
<keyword evidence="2" id="KW-0805">Transcription regulation</keyword>
<keyword evidence="9" id="KW-1185">Reference proteome</keyword>
<dbReference type="Pfam" id="PF04082">
    <property type="entry name" value="Fungal_trans"/>
    <property type="match status" value="1"/>
</dbReference>
<dbReference type="InterPro" id="IPR007219">
    <property type="entry name" value="XnlR_reg_dom"/>
</dbReference>
<evidence type="ECO:0000256" key="4">
    <source>
        <dbReference type="ARBA" id="ARBA00023163"/>
    </source>
</evidence>
<sequence>MAGRKLARRACDGCKIRKIKCSETSPCTGCQGAGIACTWLKQSQPRGPRRLRDATLQEIRKAQDILQTQTREASRKGTTRSPKVNDPDPPPQPSSEVAQLVLYLCVYRVKLYPIWPIIKVERLIASLQSENPDIEVFALAYALAAATATRTQSTDLSISRRNHAQVLEERCQAARGKVPPGRPPNLTTVRIAFFLHIYYESLEANSMKSMLYLREAVTIATMIGLHKESYYLEVPDQEREIRRRVLWLLFVTERVISVLYEQPITLRTRIELPSTTGSDEVDVLAGFQLLVRLFSRLDGSGFFSLLDELESQTTPTSNEQGSKTSTTSIDFATLIQADIAHSGYIPPVQKLDLAVSRCWLQITNFRIRQAALAEPTGVEDQATNTLLSALEGMVEVVETSPYALVEAHGFALRLGQAFNEKTGKASNSLASTPCGAVRSSSHSATSLPSPKCGFSTYPIQNSIPASVACERYFGNDGALLTSSSDTISAPQYLSQDFAVDNNYEGLFEAVELAGVRSSDAVNDLFGQASLDQYTNFDDTWPCVQHSWNNPDVGDFW</sequence>
<dbReference type="PANTHER" id="PTHR31668">
    <property type="entry name" value="GLUCOSE TRANSPORT TRANSCRIPTION REGULATOR RGT1-RELATED-RELATED"/>
    <property type="match status" value="1"/>
</dbReference>
<evidence type="ECO:0000256" key="5">
    <source>
        <dbReference type="ARBA" id="ARBA00023242"/>
    </source>
</evidence>
<evidence type="ECO:0000256" key="6">
    <source>
        <dbReference type="SAM" id="MobiDB-lite"/>
    </source>
</evidence>
<keyword evidence="5" id="KW-0539">Nucleus</keyword>
<evidence type="ECO:0000313" key="8">
    <source>
        <dbReference type="EMBL" id="KAK5093079.1"/>
    </source>
</evidence>
<comment type="caution">
    <text evidence="8">The sequence shown here is derived from an EMBL/GenBank/DDBJ whole genome shotgun (WGS) entry which is preliminary data.</text>
</comment>
<keyword evidence="4" id="KW-0804">Transcription</keyword>
<dbReference type="InterPro" id="IPR001138">
    <property type="entry name" value="Zn2Cys6_DnaBD"/>
</dbReference>
<gene>
    <name evidence="8" type="ORF">LTR24_004609</name>
</gene>
<evidence type="ECO:0000313" key="9">
    <source>
        <dbReference type="Proteomes" id="UP001345013"/>
    </source>
</evidence>
<keyword evidence="3" id="KW-0238">DNA-binding</keyword>
<keyword evidence="1" id="KW-0479">Metal-binding</keyword>
<organism evidence="8 9">
    <name type="scientific">Lithohypha guttulata</name>
    <dbReference type="NCBI Taxonomy" id="1690604"/>
    <lineage>
        <taxon>Eukaryota</taxon>
        <taxon>Fungi</taxon>
        <taxon>Dikarya</taxon>
        <taxon>Ascomycota</taxon>
        <taxon>Pezizomycotina</taxon>
        <taxon>Eurotiomycetes</taxon>
        <taxon>Chaetothyriomycetidae</taxon>
        <taxon>Chaetothyriales</taxon>
        <taxon>Trichomeriaceae</taxon>
        <taxon>Lithohypha</taxon>
    </lineage>
</organism>
<dbReference type="PROSITE" id="PS00463">
    <property type="entry name" value="ZN2_CY6_FUNGAL_1"/>
    <property type="match status" value="1"/>
</dbReference>
<dbReference type="InterPro" id="IPR050797">
    <property type="entry name" value="Carb_Metab_Trans_Reg"/>
</dbReference>
<reference evidence="8 9" key="1">
    <citation type="submission" date="2023-08" db="EMBL/GenBank/DDBJ databases">
        <title>Black Yeasts Isolated from many extreme environments.</title>
        <authorList>
            <person name="Coleine C."/>
            <person name="Stajich J.E."/>
            <person name="Selbmann L."/>
        </authorList>
    </citation>
    <scope>NUCLEOTIDE SEQUENCE [LARGE SCALE GENOMIC DNA]</scope>
    <source>
        <strain evidence="8 9">CCFEE 5885</strain>
    </source>
</reference>
<dbReference type="EMBL" id="JAVRRG010000048">
    <property type="protein sequence ID" value="KAK5093079.1"/>
    <property type="molecule type" value="Genomic_DNA"/>
</dbReference>
<name>A0ABR0KBH8_9EURO</name>
<evidence type="ECO:0000256" key="2">
    <source>
        <dbReference type="ARBA" id="ARBA00023015"/>
    </source>
</evidence>
<dbReference type="CDD" id="cd00067">
    <property type="entry name" value="GAL4"/>
    <property type="match status" value="1"/>
</dbReference>
<protein>
    <recommendedName>
        <fullName evidence="7">Zn(2)-C6 fungal-type domain-containing protein</fullName>
    </recommendedName>
</protein>
<dbReference type="SUPFAM" id="SSF57701">
    <property type="entry name" value="Zn2/Cys6 DNA-binding domain"/>
    <property type="match status" value="1"/>
</dbReference>
<dbReference type="PANTHER" id="PTHR31668:SF28">
    <property type="entry name" value="ZN(II)2CYS6 TRANSCRIPTION FACTOR (EUROFUNG)"/>
    <property type="match status" value="1"/>
</dbReference>
<dbReference type="SMART" id="SM00066">
    <property type="entry name" value="GAL4"/>
    <property type="match status" value="1"/>
</dbReference>
<proteinExistence type="predicted"/>
<evidence type="ECO:0000256" key="3">
    <source>
        <dbReference type="ARBA" id="ARBA00023125"/>
    </source>
</evidence>
<feature type="region of interest" description="Disordered" evidence="6">
    <location>
        <begin position="65"/>
        <end position="93"/>
    </location>
</feature>
<dbReference type="PROSITE" id="PS50048">
    <property type="entry name" value="ZN2_CY6_FUNGAL_2"/>
    <property type="match status" value="1"/>
</dbReference>
<dbReference type="Pfam" id="PF00172">
    <property type="entry name" value="Zn_clus"/>
    <property type="match status" value="1"/>
</dbReference>
<dbReference type="CDD" id="cd12148">
    <property type="entry name" value="fungal_TF_MHR"/>
    <property type="match status" value="1"/>
</dbReference>
<feature type="domain" description="Zn(2)-C6 fungal-type" evidence="7">
    <location>
        <begin position="10"/>
        <end position="39"/>
    </location>
</feature>
<evidence type="ECO:0000259" key="7">
    <source>
        <dbReference type="PROSITE" id="PS50048"/>
    </source>
</evidence>
<dbReference type="Proteomes" id="UP001345013">
    <property type="component" value="Unassembled WGS sequence"/>
</dbReference>